<keyword evidence="4" id="KW-0732">Signal</keyword>
<dbReference type="OrthoDB" id="198185at2"/>
<accession>A0A6N2TEF7</accession>
<feature type="signal peptide" evidence="4">
    <location>
        <begin position="1"/>
        <end position="27"/>
    </location>
</feature>
<evidence type="ECO:0000256" key="2">
    <source>
        <dbReference type="ARBA" id="ARBA00023136"/>
    </source>
</evidence>
<keyword evidence="2" id="KW-0472">Membrane</keyword>
<keyword evidence="3" id="KW-0998">Cell outer membrane</keyword>
<evidence type="ECO:0000256" key="1">
    <source>
        <dbReference type="ARBA" id="ARBA00004442"/>
    </source>
</evidence>
<dbReference type="SUPFAM" id="SSF56935">
    <property type="entry name" value="Porins"/>
    <property type="match status" value="1"/>
</dbReference>
<dbReference type="EMBL" id="CACRSS010000015">
    <property type="protein sequence ID" value="VYT03957.1"/>
    <property type="molecule type" value="Genomic_DNA"/>
</dbReference>
<dbReference type="GO" id="GO:0009279">
    <property type="term" value="C:cell outer membrane"/>
    <property type="evidence" value="ECO:0007669"/>
    <property type="project" value="UniProtKB-SubCell"/>
</dbReference>
<dbReference type="RefSeq" id="WP_102733272.1">
    <property type="nucleotide sequence ID" value="NZ_CACRSS010000015.1"/>
</dbReference>
<evidence type="ECO:0000313" key="5">
    <source>
        <dbReference type="EMBL" id="VYT03957.1"/>
    </source>
</evidence>
<name>A0A6N2TEF7_9BACT</name>
<gene>
    <name evidence="5" type="ORF">AMLFYP55_00370</name>
</gene>
<protein>
    <submittedName>
        <fullName evidence="5">Uncharacterized protein</fullName>
    </submittedName>
</protein>
<reference evidence="5" key="1">
    <citation type="submission" date="2019-11" db="EMBL/GenBank/DDBJ databases">
        <authorList>
            <person name="Feng L."/>
        </authorList>
    </citation>
    <scope>NUCLEOTIDE SEQUENCE</scope>
    <source>
        <strain evidence="5">AMuciniphilaLFYP55</strain>
    </source>
</reference>
<feature type="chain" id="PRO_5026684154" evidence="4">
    <location>
        <begin position="28"/>
        <end position="259"/>
    </location>
</feature>
<comment type="subcellular location">
    <subcellularLocation>
        <location evidence="1">Cell outer membrane</location>
    </subcellularLocation>
</comment>
<dbReference type="InterPro" id="IPR036942">
    <property type="entry name" value="Beta-barrel_TonB_sf"/>
</dbReference>
<organism evidence="5">
    <name type="scientific">Akkermansia muciniphila</name>
    <dbReference type="NCBI Taxonomy" id="239935"/>
    <lineage>
        <taxon>Bacteria</taxon>
        <taxon>Pseudomonadati</taxon>
        <taxon>Verrucomicrobiota</taxon>
        <taxon>Verrucomicrobiia</taxon>
        <taxon>Verrucomicrobiales</taxon>
        <taxon>Akkermansiaceae</taxon>
        <taxon>Akkermansia</taxon>
    </lineage>
</organism>
<sequence length="259" mass="28567">MKITHTAKNIGAAVLGCAMMAGTVCMGGETASPSSPSLANAQEAAIPSTDTDWAFSLSAGWSSRYVTEGLDCLPGSGIWEVAPSISWKDLTLSAWYAGGDSSNYDELDLVLGYAWKLGKWTVNPWYEHQFYFTQDYNVANPALTVSYAVTDWLTVGAETQVKVEHQDFEAYYSAFVQLEWSPVENVTVTPMARYGYNGGYNVDYDDGSNCIDWSLGVTWRFAEHYSLSGSVNYSQAATVLRRRDAGDEFWVGFRLGVEF</sequence>
<dbReference type="Gene3D" id="2.40.170.20">
    <property type="entry name" value="TonB-dependent receptor, beta-barrel domain"/>
    <property type="match status" value="1"/>
</dbReference>
<evidence type="ECO:0000256" key="4">
    <source>
        <dbReference type="SAM" id="SignalP"/>
    </source>
</evidence>
<evidence type="ECO:0000256" key="3">
    <source>
        <dbReference type="ARBA" id="ARBA00023237"/>
    </source>
</evidence>
<proteinExistence type="predicted"/>
<dbReference type="AlphaFoldDB" id="A0A6N2TEF7"/>